<dbReference type="RefSeq" id="WP_074948443.1">
    <property type="nucleotide sequence ID" value="NZ_BJXR01000025.1"/>
</dbReference>
<name>A0A511T0Q7_MYXFU</name>
<dbReference type="PROSITE" id="PS51257">
    <property type="entry name" value="PROKAR_LIPOPROTEIN"/>
    <property type="match status" value="1"/>
</dbReference>
<keyword evidence="1" id="KW-0732">Signal</keyword>
<dbReference type="Proteomes" id="UP000321514">
    <property type="component" value="Unassembled WGS sequence"/>
</dbReference>
<dbReference type="Proteomes" id="UP000183760">
    <property type="component" value="Unassembled WGS sequence"/>
</dbReference>
<organism evidence="2 5">
    <name type="scientific">Myxococcus fulvus</name>
    <dbReference type="NCBI Taxonomy" id="33"/>
    <lineage>
        <taxon>Bacteria</taxon>
        <taxon>Pseudomonadati</taxon>
        <taxon>Myxococcota</taxon>
        <taxon>Myxococcia</taxon>
        <taxon>Myxococcales</taxon>
        <taxon>Cystobacterineae</taxon>
        <taxon>Myxococcaceae</taxon>
        <taxon>Myxococcus</taxon>
    </lineage>
</organism>
<reference evidence="3 4" key="1">
    <citation type="submission" date="2016-10" db="EMBL/GenBank/DDBJ databases">
        <authorList>
            <person name="Varghese N."/>
            <person name="Submissions S."/>
        </authorList>
    </citation>
    <scope>NUCLEOTIDE SEQUENCE [LARGE SCALE GENOMIC DNA]</scope>
    <source>
        <strain evidence="3 4">DSM 16525</strain>
    </source>
</reference>
<comment type="caution">
    <text evidence="2">The sequence shown here is derived from an EMBL/GenBank/DDBJ whole genome shotgun (WGS) entry which is preliminary data.</text>
</comment>
<sequence>MKRPFLLTSCVLLGLASSACGSGGPAPDPGFQTEDAESVDLDNLRIRVSGRARVLPEAERWLAAQGQPTPTLGGVPIAIQEPLRVAVNDDNPTFGTGTVEGDGAFAVEDVPVREVHQGLATSLEGAGLVRTLTPVYDSVFTGARPRTDVIEASVWALPEQFHDALGTAFGEPLLRGLTSDRARTLRDAGFVLGRVVDASGQPRAGVRVVPDRSELAERIFYPSADFNGVDQVGTSSDGLFIYVHTSLGAETFRLGVEGDDTYVARNASVAPGWGFVLTVYPGVYAPAVP</sequence>
<evidence type="ECO:0000313" key="2">
    <source>
        <dbReference type="EMBL" id="GEN07741.1"/>
    </source>
</evidence>
<reference evidence="2 5" key="2">
    <citation type="submission" date="2019-07" db="EMBL/GenBank/DDBJ databases">
        <title>Whole genome shotgun sequence of Myxococcus fulvus NBRC 100333.</title>
        <authorList>
            <person name="Hosoyama A."/>
            <person name="Uohara A."/>
            <person name="Ohji S."/>
            <person name="Ichikawa N."/>
        </authorList>
    </citation>
    <scope>NUCLEOTIDE SEQUENCE [LARGE SCALE GENOMIC DNA]</scope>
    <source>
        <strain evidence="2 5">NBRC 100333</strain>
    </source>
</reference>
<feature type="chain" id="PRO_5023115530" description="Lipoprotein" evidence="1">
    <location>
        <begin position="22"/>
        <end position="289"/>
    </location>
</feature>
<evidence type="ECO:0000313" key="3">
    <source>
        <dbReference type="EMBL" id="SES81344.1"/>
    </source>
</evidence>
<evidence type="ECO:0008006" key="6">
    <source>
        <dbReference type="Google" id="ProtNLM"/>
    </source>
</evidence>
<evidence type="ECO:0000256" key="1">
    <source>
        <dbReference type="SAM" id="SignalP"/>
    </source>
</evidence>
<feature type="signal peptide" evidence="1">
    <location>
        <begin position="1"/>
        <end position="21"/>
    </location>
</feature>
<proteinExistence type="predicted"/>
<keyword evidence="4" id="KW-1185">Reference proteome</keyword>
<evidence type="ECO:0000313" key="4">
    <source>
        <dbReference type="Proteomes" id="UP000183760"/>
    </source>
</evidence>
<gene>
    <name evidence="2" type="ORF">MFU01_27780</name>
    <name evidence="3" type="ORF">SAMN05443572_101234</name>
</gene>
<dbReference type="AlphaFoldDB" id="A0A511T0Q7"/>
<accession>A0A511T0Q7</accession>
<dbReference type="EMBL" id="FOIB01000001">
    <property type="protein sequence ID" value="SES81344.1"/>
    <property type="molecule type" value="Genomic_DNA"/>
</dbReference>
<evidence type="ECO:0000313" key="5">
    <source>
        <dbReference type="Proteomes" id="UP000321514"/>
    </source>
</evidence>
<protein>
    <recommendedName>
        <fullName evidence="6">Lipoprotein</fullName>
    </recommendedName>
</protein>
<dbReference type="EMBL" id="BJXR01000025">
    <property type="protein sequence ID" value="GEN07741.1"/>
    <property type="molecule type" value="Genomic_DNA"/>
</dbReference>
<dbReference type="OrthoDB" id="5381067at2"/>